<dbReference type="AlphaFoldDB" id="A0A550BSX8"/>
<protein>
    <submittedName>
        <fullName evidence="2">Uncharacterized protein</fullName>
    </submittedName>
</protein>
<proteinExistence type="predicted"/>
<organism evidence="2 3">
    <name type="scientific">Schizophyllum amplum</name>
    <dbReference type="NCBI Taxonomy" id="97359"/>
    <lineage>
        <taxon>Eukaryota</taxon>
        <taxon>Fungi</taxon>
        <taxon>Dikarya</taxon>
        <taxon>Basidiomycota</taxon>
        <taxon>Agaricomycotina</taxon>
        <taxon>Agaricomycetes</taxon>
        <taxon>Agaricomycetidae</taxon>
        <taxon>Agaricales</taxon>
        <taxon>Schizophyllaceae</taxon>
        <taxon>Schizophyllum</taxon>
    </lineage>
</organism>
<feature type="compositionally biased region" description="Gly residues" evidence="1">
    <location>
        <begin position="456"/>
        <end position="478"/>
    </location>
</feature>
<reference evidence="2 3" key="1">
    <citation type="journal article" date="2019" name="New Phytol.">
        <title>Comparative genomics reveals unique wood-decay strategies and fruiting body development in the Schizophyllaceae.</title>
        <authorList>
            <person name="Almasi E."/>
            <person name="Sahu N."/>
            <person name="Krizsan K."/>
            <person name="Balint B."/>
            <person name="Kovacs G.M."/>
            <person name="Kiss B."/>
            <person name="Cseklye J."/>
            <person name="Drula E."/>
            <person name="Henrissat B."/>
            <person name="Nagy I."/>
            <person name="Chovatia M."/>
            <person name="Adam C."/>
            <person name="LaButti K."/>
            <person name="Lipzen A."/>
            <person name="Riley R."/>
            <person name="Grigoriev I.V."/>
            <person name="Nagy L.G."/>
        </authorList>
    </citation>
    <scope>NUCLEOTIDE SEQUENCE [LARGE SCALE GENOMIC DNA]</scope>
    <source>
        <strain evidence="2 3">NL-1724</strain>
    </source>
</reference>
<gene>
    <name evidence="2" type="ORF">BD626DRAFT_576940</name>
</gene>
<name>A0A550BSX8_9AGAR</name>
<comment type="caution">
    <text evidence="2">The sequence shown here is derived from an EMBL/GenBank/DDBJ whole genome shotgun (WGS) entry which is preliminary data.</text>
</comment>
<evidence type="ECO:0000313" key="3">
    <source>
        <dbReference type="Proteomes" id="UP000320762"/>
    </source>
</evidence>
<evidence type="ECO:0000256" key="1">
    <source>
        <dbReference type="SAM" id="MobiDB-lite"/>
    </source>
</evidence>
<feature type="region of interest" description="Disordered" evidence="1">
    <location>
        <begin position="428"/>
        <end position="487"/>
    </location>
</feature>
<dbReference type="EMBL" id="VDMD01000107">
    <property type="protein sequence ID" value="TRM55611.1"/>
    <property type="molecule type" value="Genomic_DNA"/>
</dbReference>
<keyword evidence="3" id="KW-1185">Reference proteome</keyword>
<accession>A0A550BSX8</accession>
<dbReference type="Proteomes" id="UP000320762">
    <property type="component" value="Unassembled WGS sequence"/>
</dbReference>
<feature type="compositionally biased region" description="Basic and acidic residues" evidence="1">
    <location>
        <begin position="540"/>
        <end position="552"/>
    </location>
</feature>
<evidence type="ECO:0000313" key="2">
    <source>
        <dbReference type="EMBL" id="TRM55611.1"/>
    </source>
</evidence>
<feature type="region of interest" description="Disordered" evidence="1">
    <location>
        <begin position="526"/>
        <end position="552"/>
    </location>
</feature>
<dbReference type="OrthoDB" id="3263746at2759"/>
<sequence>MSAPPISGEGAQPREHAKIRYAFSSRWNSTTTTGRYGHHDEHVGYRQQQREAILDARRGGYITSEQDVDQDELQLDFSAAASGSTLRVHAPQPPPLYFPQALRPSDAHLQSVLNGDRSPVEDQSLALEMLPFRSPPTPISSDILHYPTTLQDIASFHPPPTPALCFERNSPTELPDMPPFRTPLTPSLTSESVHQMTEQDMPPLRPLSSSTQKLSSACDRLEMPPFKTPPTPSYIDPQDMPPFRPPPTPMQELGSSTSAILLLRPQPTSYGSVSSAEISGMPPFRPPPTPTQGSCVTNTFPAFNPPPTPAPAVGPMSLQEMLPFRSPPTPTLTMAFNQALSQSQSRYISLTNNDITTPPSFLSYASGPEPSHMVDPGALPALGMQNHAQPAAYTFPNTHSGYQRGIEEDAGAMADDEDDEDVEMADATMEDATSGPAWDRDGVSQRAGKRFKVGQWQGGRYGAGGGASSNGDNGGRGAGHADAGDPNKEHTFKALLRRLQKAPDNIPVTKGDFLMFLESLQVQLQRQIRDRSPSPSPRKKANEKTRAVQHRSEEDTLLAEFVRALTRNCMGRSSTDPLQNRHLPNPDDLKYFLRTEDVTRGPNIDQLKIDIGCGGVASKWNKRAATLFVAKFSSIYNTDEVRWQDQQVHRAFMSHLKGLRKKMQHDFKAVTDPTYDGGAQARLKRRKARNYNEYHRRMKGWKLFEADDAVQPHIELWAKEHWEGFISDSWSDGEDSEPEMYYRRVRPFHRNPDLDAYFRLPALLQLSTHFQEGGRKTVGQMPHMRDCNDNPKVVHRERVPPGLPRNFYNPEYLDGLDVAQRRALNVQPVMDIKLPAYILRFASRYESIRSLRDVPERKNTKIATSLLHLGDPEELADIQDGPLWT</sequence>